<organism evidence="6 7">
    <name type="scientific">Xylocopilactobacillus apis</name>
    <dbReference type="NCBI Taxonomy" id="2932183"/>
    <lineage>
        <taxon>Bacteria</taxon>
        <taxon>Bacillati</taxon>
        <taxon>Bacillota</taxon>
        <taxon>Bacilli</taxon>
        <taxon>Lactobacillales</taxon>
        <taxon>Lactobacillaceae</taxon>
        <taxon>Xylocopilactobacillus</taxon>
    </lineage>
</organism>
<proteinExistence type="inferred from homology"/>
<dbReference type="Proteomes" id="UP001321804">
    <property type="component" value="Chromosome"/>
</dbReference>
<keyword evidence="2" id="KW-0328">Glycosyltransferase</keyword>
<dbReference type="Pfam" id="PF00535">
    <property type="entry name" value="Glycos_transf_2"/>
    <property type="match status" value="1"/>
</dbReference>
<dbReference type="PANTHER" id="PTHR43630">
    <property type="entry name" value="POLY-BETA-1,6-N-ACETYL-D-GLUCOSAMINE SYNTHASE"/>
    <property type="match status" value="1"/>
</dbReference>
<dbReference type="AlphaFoldDB" id="A0AAU9D5I5"/>
<dbReference type="KEGG" id="xak:KIMC2_20920"/>
<gene>
    <name evidence="6" type="ORF">KIMC2_20920</name>
</gene>
<dbReference type="PANTHER" id="PTHR43630:SF1">
    <property type="entry name" value="POLY-BETA-1,6-N-ACETYL-D-GLUCOSAMINE SYNTHASE"/>
    <property type="match status" value="1"/>
</dbReference>
<dbReference type="GO" id="GO:0016757">
    <property type="term" value="F:glycosyltransferase activity"/>
    <property type="evidence" value="ECO:0007669"/>
    <property type="project" value="UniProtKB-KW"/>
</dbReference>
<dbReference type="RefSeq" id="WP_425613197.1">
    <property type="nucleotide sequence ID" value="NZ_AP026801.1"/>
</dbReference>
<dbReference type="InterPro" id="IPR001173">
    <property type="entry name" value="Glyco_trans_2-like"/>
</dbReference>
<dbReference type="InterPro" id="IPR029044">
    <property type="entry name" value="Nucleotide-diphossugar_trans"/>
</dbReference>
<feature type="domain" description="Glycosyltransferase 2-like" evidence="5">
    <location>
        <begin position="60"/>
        <end position="184"/>
    </location>
</feature>
<evidence type="ECO:0000256" key="4">
    <source>
        <dbReference type="SAM" id="Phobius"/>
    </source>
</evidence>
<evidence type="ECO:0000256" key="3">
    <source>
        <dbReference type="ARBA" id="ARBA00022679"/>
    </source>
</evidence>
<evidence type="ECO:0000313" key="6">
    <source>
        <dbReference type="EMBL" id="BDR57530.1"/>
    </source>
</evidence>
<keyword evidence="4" id="KW-0812">Transmembrane</keyword>
<evidence type="ECO:0000256" key="2">
    <source>
        <dbReference type="ARBA" id="ARBA00022676"/>
    </source>
</evidence>
<evidence type="ECO:0000313" key="7">
    <source>
        <dbReference type="Proteomes" id="UP001321804"/>
    </source>
</evidence>
<reference evidence="6 7" key="1">
    <citation type="journal article" date="2023" name="Microbiol. Spectr.">
        <title>Symbiosis of Carpenter Bees with Uncharacterized Lactic Acid Bacteria Showing NAD Auxotrophy.</title>
        <authorList>
            <person name="Kawasaki S."/>
            <person name="Ozawa K."/>
            <person name="Mori T."/>
            <person name="Yamamoto A."/>
            <person name="Ito M."/>
            <person name="Ohkuma M."/>
            <person name="Sakamoto M."/>
            <person name="Matsutani M."/>
        </authorList>
    </citation>
    <scope>NUCLEOTIDE SEQUENCE [LARGE SCALE GENOMIC DNA]</scope>
    <source>
        <strain evidence="6 7">KimC2</strain>
    </source>
</reference>
<accession>A0AAU9D5I5</accession>
<dbReference type="Gene3D" id="3.90.550.10">
    <property type="entry name" value="Spore Coat Polysaccharide Biosynthesis Protein SpsA, Chain A"/>
    <property type="match status" value="1"/>
</dbReference>
<protein>
    <recommendedName>
        <fullName evidence="5">Glycosyltransferase 2-like domain-containing protein</fullName>
    </recommendedName>
</protein>
<evidence type="ECO:0000259" key="5">
    <source>
        <dbReference type="Pfam" id="PF00535"/>
    </source>
</evidence>
<keyword evidence="3" id="KW-0808">Transferase</keyword>
<dbReference type="SUPFAM" id="SSF53448">
    <property type="entry name" value="Nucleotide-diphospho-sugar transferases"/>
    <property type="match status" value="1"/>
</dbReference>
<evidence type="ECO:0000256" key="1">
    <source>
        <dbReference type="ARBA" id="ARBA00006739"/>
    </source>
</evidence>
<keyword evidence="7" id="KW-1185">Reference proteome</keyword>
<keyword evidence="4" id="KW-0472">Membrane</keyword>
<name>A0AAU9D5I5_9LACO</name>
<feature type="transmembrane region" description="Helical" evidence="4">
    <location>
        <begin position="12"/>
        <end position="40"/>
    </location>
</feature>
<sequence>MLNFWHLNVTILNIVLFIIIFYPIIGGIGWSVGVLCYKYIFKHQQLDWIKLPSEIEPMISIMIPAHNEEVTIKKTVDYLINKLNYSNFEVIVIDDGSNDQTLKILKNLQNQYSNLKVIRIEDNKGKAHALNIGLAFAKGELILSNDADSIPETDALKKYVNYFIRSDAANIAAVTGNIDIHNRDKLVAKSQLVEFSSIVGTIKRTELGVFGAFTHTVVQVPCIGKMH</sequence>
<keyword evidence="4" id="KW-1133">Transmembrane helix</keyword>
<dbReference type="EMBL" id="AP026801">
    <property type="protein sequence ID" value="BDR57530.1"/>
    <property type="molecule type" value="Genomic_DNA"/>
</dbReference>
<dbReference type="CDD" id="cd06423">
    <property type="entry name" value="CESA_like"/>
    <property type="match status" value="1"/>
</dbReference>
<comment type="similarity">
    <text evidence="1">Belongs to the glycosyltransferase 2 family.</text>
</comment>